<evidence type="ECO:0000313" key="3">
    <source>
        <dbReference type="EMBL" id="OEU22636.1"/>
    </source>
</evidence>
<sequence>MAVSIIRNRGTKSSSTDKDTESTTDDDADDDKEQFIDEDDQKDLVESLQSEANIQSIFFQNLFGYGIGGFAMLFSLIFPLLCPDECAANYNDNNNNNNATICWLHAFYSSLTHAWVIYPFVTKKTSQTRRRVSKIRAITDFIGIALQLLPIILWLTGFFIIAVQQDGDAHFFHLALIIGNFVTYIGAQLIYWDIQSTRKAIEELDSARYKHKAL</sequence>
<dbReference type="KEGG" id="fcy:FRACYDRAFT_232794"/>
<dbReference type="AlphaFoldDB" id="A0A1E7FWX3"/>
<feature type="region of interest" description="Disordered" evidence="1">
    <location>
        <begin position="1"/>
        <end position="35"/>
    </location>
</feature>
<proteinExistence type="predicted"/>
<protein>
    <submittedName>
        <fullName evidence="3">Uncharacterized protein</fullName>
    </submittedName>
</protein>
<feature type="transmembrane region" description="Helical" evidence="2">
    <location>
        <begin position="169"/>
        <end position="192"/>
    </location>
</feature>
<feature type="transmembrane region" description="Helical" evidence="2">
    <location>
        <begin position="101"/>
        <end position="121"/>
    </location>
</feature>
<evidence type="ECO:0000256" key="2">
    <source>
        <dbReference type="SAM" id="Phobius"/>
    </source>
</evidence>
<feature type="transmembrane region" description="Helical" evidence="2">
    <location>
        <begin position="62"/>
        <end position="81"/>
    </location>
</feature>
<keyword evidence="2" id="KW-1133">Transmembrane helix</keyword>
<keyword evidence="2" id="KW-0812">Transmembrane</keyword>
<reference evidence="3 4" key="1">
    <citation type="submission" date="2016-09" db="EMBL/GenBank/DDBJ databases">
        <title>Extensive genetic diversity and differential bi-allelic expression allows diatom success in the polar Southern Ocean.</title>
        <authorList>
            <consortium name="DOE Joint Genome Institute"/>
            <person name="Mock T."/>
            <person name="Otillar R.P."/>
            <person name="Strauss J."/>
            <person name="Dupont C."/>
            <person name="Frickenhaus S."/>
            <person name="Maumus F."/>
            <person name="Mcmullan M."/>
            <person name="Sanges R."/>
            <person name="Schmutz J."/>
            <person name="Toseland A."/>
            <person name="Valas R."/>
            <person name="Veluchamy A."/>
            <person name="Ward B.J."/>
            <person name="Allen A."/>
            <person name="Barry K."/>
            <person name="Falciatore A."/>
            <person name="Ferrante M."/>
            <person name="Fortunato A.E."/>
            <person name="Gloeckner G."/>
            <person name="Gruber A."/>
            <person name="Hipkin R."/>
            <person name="Janech M."/>
            <person name="Kroth P."/>
            <person name="Leese F."/>
            <person name="Lindquist E."/>
            <person name="Lyon B.R."/>
            <person name="Martin J."/>
            <person name="Mayer C."/>
            <person name="Parker M."/>
            <person name="Quesneville H."/>
            <person name="Raymond J."/>
            <person name="Uhlig C."/>
            <person name="Valentin K.U."/>
            <person name="Worden A.Z."/>
            <person name="Armbrust E.V."/>
            <person name="Bowler C."/>
            <person name="Green B."/>
            <person name="Moulton V."/>
            <person name="Van Oosterhout C."/>
            <person name="Grigoriev I."/>
        </authorList>
    </citation>
    <scope>NUCLEOTIDE SEQUENCE [LARGE SCALE GENOMIC DNA]</scope>
    <source>
        <strain evidence="3 4">CCMP1102</strain>
    </source>
</reference>
<dbReference type="InParanoid" id="A0A1E7FWX3"/>
<organism evidence="3 4">
    <name type="scientific">Fragilariopsis cylindrus CCMP1102</name>
    <dbReference type="NCBI Taxonomy" id="635003"/>
    <lineage>
        <taxon>Eukaryota</taxon>
        <taxon>Sar</taxon>
        <taxon>Stramenopiles</taxon>
        <taxon>Ochrophyta</taxon>
        <taxon>Bacillariophyta</taxon>
        <taxon>Bacillariophyceae</taxon>
        <taxon>Bacillariophycidae</taxon>
        <taxon>Bacillariales</taxon>
        <taxon>Bacillariaceae</taxon>
        <taxon>Fragilariopsis</taxon>
    </lineage>
</organism>
<dbReference type="Proteomes" id="UP000095751">
    <property type="component" value="Unassembled WGS sequence"/>
</dbReference>
<dbReference type="EMBL" id="KV784353">
    <property type="protein sequence ID" value="OEU22636.1"/>
    <property type="molecule type" value="Genomic_DNA"/>
</dbReference>
<keyword evidence="4" id="KW-1185">Reference proteome</keyword>
<evidence type="ECO:0000256" key="1">
    <source>
        <dbReference type="SAM" id="MobiDB-lite"/>
    </source>
</evidence>
<feature type="compositionally biased region" description="Acidic residues" evidence="1">
    <location>
        <begin position="22"/>
        <end position="35"/>
    </location>
</feature>
<name>A0A1E7FWX3_9STRA</name>
<dbReference type="OrthoDB" id="10478011at2759"/>
<accession>A0A1E7FWX3</accession>
<evidence type="ECO:0000313" key="4">
    <source>
        <dbReference type="Proteomes" id="UP000095751"/>
    </source>
</evidence>
<keyword evidence="2" id="KW-0472">Membrane</keyword>
<gene>
    <name evidence="3" type="ORF">FRACYDRAFT_232794</name>
</gene>
<feature type="transmembrane region" description="Helical" evidence="2">
    <location>
        <begin position="141"/>
        <end position="163"/>
    </location>
</feature>